<evidence type="ECO:0000256" key="3">
    <source>
        <dbReference type="ARBA" id="ARBA00022989"/>
    </source>
</evidence>
<protein>
    <submittedName>
        <fullName evidence="8">(spotted green pufferfish) hypothetical protein</fullName>
    </submittedName>
</protein>
<evidence type="ECO:0000256" key="1">
    <source>
        <dbReference type="ARBA" id="ARBA00004155"/>
    </source>
</evidence>
<reference evidence="8" key="1">
    <citation type="journal article" date="2004" name="Nature">
        <title>Genome duplication in the teleost fish Tetraodon nigroviridis reveals the early vertebrate proto-karyotype.</title>
        <authorList>
            <person name="Jaillon O."/>
            <person name="Aury J.-M."/>
            <person name="Brunet F."/>
            <person name="Petit J.-L."/>
            <person name="Stange-Thomann N."/>
            <person name="Mauceli E."/>
            <person name="Bouneau L."/>
            <person name="Fischer C."/>
            <person name="Ozouf-Costaz C."/>
            <person name="Bernot A."/>
            <person name="Nicaud S."/>
            <person name="Jaffe D."/>
            <person name="Fisher S."/>
            <person name="Lutfalla G."/>
            <person name="Dossat C."/>
            <person name="Segurens B."/>
            <person name="Dasilva C."/>
            <person name="Salanoubat M."/>
            <person name="Levy M."/>
            <person name="Boudet N."/>
            <person name="Castellano S."/>
            <person name="Anthouard V."/>
            <person name="Jubin C."/>
            <person name="Castelli V."/>
            <person name="Katinka M."/>
            <person name="Vacherie B."/>
            <person name="Biemont C."/>
            <person name="Skalli Z."/>
            <person name="Cattolico L."/>
            <person name="Poulain J."/>
            <person name="De Berardinis V."/>
            <person name="Cruaud C."/>
            <person name="Duprat S."/>
            <person name="Brottier P."/>
            <person name="Coutanceau J.-P."/>
            <person name="Gouzy J."/>
            <person name="Parra G."/>
            <person name="Lardier G."/>
            <person name="Chapple C."/>
            <person name="McKernan K.J."/>
            <person name="McEwan P."/>
            <person name="Bosak S."/>
            <person name="Kellis M."/>
            <person name="Volff J.-N."/>
            <person name="Guigo R."/>
            <person name="Zody M.C."/>
            <person name="Mesirov J."/>
            <person name="Lindblad-Toh K."/>
            <person name="Birren B."/>
            <person name="Nusbaum C."/>
            <person name="Kahn D."/>
            <person name="Robinson-Rechavi M."/>
            <person name="Laudet V."/>
            <person name="Schachter V."/>
            <person name="Quetier F."/>
            <person name="Saurin W."/>
            <person name="Scarpelli C."/>
            <person name="Wincker P."/>
            <person name="Lander E.S."/>
            <person name="Weissenbach J."/>
            <person name="Roest Crollius H."/>
        </authorList>
    </citation>
    <scope>NUCLEOTIDE SEQUENCE [LARGE SCALE GENOMIC DNA]</scope>
</reference>
<dbReference type="GO" id="GO:0010506">
    <property type="term" value="P:regulation of autophagy"/>
    <property type="evidence" value="ECO:0007669"/>
    <property type="project" value="TreeGrafter"/>
</dbReference>
<comment type="subcellular location">
    <subcellularLocation>
        <location evidence="1">Lysosome membrane</location>
        <topology evidence="1">Multi-pass membrane protein</topology>
    </subcellularLocation>
</comment>
<evidence type="ECO:0000256" key="2">
    <source>
        <dbReference type="ARBA" id="ARBA00022692"/>
    </source>
</evidence>
<dbReference type="PANTHER" id="PTHR15146:SF0">
    <property type="entry name" value="INTEGRAL MEMBRANE PROTEIN GPR137B"/>
    <property type="match status" value="1"/>
</dbReference>
<reference evidence="8" key="2">
    <citation type="submission" date="2004-02" db="EMBL/GenBank/DDBJ databases">
        <authorList>
            <consortium name="Genoscope"/>
            <consortium name="Whitehead Institute Centre for Genome Research"/>
        </authorList>
    </citation>
    <scope>NUCLEOTIDE SEQUENCE</scope>
</reference>
<name>Q4T2J5_TETNG</name>
<sequence>RLPLYLLFFAISLLFLLVNLVCALLVKMAAAAVKTVVLVRVAVNDSLFVLCAVSLSICLHKVAKMSLANIHLESKGTSVCQVTLIGVTVVMLYASRACYNLVVLSLSDVSNQVRRTRLLLGRAPFGPSDLGRDPSRRTCGPRWETAATWCSGRSCSSGSCCPPRWLSSGLRRTGAPLGSPTTACPPEDTSSTILAVTTAMTTWRGASPPTTRLEASLTGAAATAASASTPAST</sequence>
<dbReference type="GO" id="GO:0005765">
    <property type="term" value="C:lysosomal membrane"/>
    <property type="evidence" value="ECO:0007669"/>
    <property type="project" value="UniProtKB-SubCell"/>
</dbReference>
<comment type="caution">
    <text evidence="8">The sequence shown here is derived from an EMBL/GenBank/DDBJ whole genome shotgun (WGS) entry which is preliminary data.</text>
</comment>
<dbReference type="KEGG" id="tng:GSTEN00008310G001"/>
<organism evidence="8">
    <name type="scientific">Tetraodon nigroviridis</name>
    <name type="common">Spotted green pufferfish</name>
    <name type="synonym">Chelonodon nigroviridis</name>
    <dbReference type="NCBI Taxonomy" id="99883"/>
    <lineage>
        <taxon>Eukaryota</taxon>
        <taxon>Metazoa</taxon>
        <taxon>Chordata</taxon>
        <taxon>Craniata</taxon>
        <taxon>Vertebrata</taxon>
        <taxon>Euteleostomi</taxon>
        <taxon>Actinopterygii</taxon>
        <taxon>Neopterygii</taxon>
        <taxon>Teleostei</taxon>
        <taxon>Neoteleostei</taxon>
        <taxon>Acanthomorphata</taxon>
        <taxon>Eupercaria</taxon>
        <taxon>Tetraodontiformes</taxon>
        <taxon>Tetradontoidea</taxon>
        <taxon>Tetraodontidae</taxon>
        <taxon>Tetraodon</taxon>
    </lineage>
</organism>
<dbReference type="InterPro" id="IPR029723">
    <property type="entry name" value="GPR137"/>
</dbReference>
<evidence type="ECO:0000256" key="5">
    <source>
        <dbReference type="ARBA" id="ARBA00023228"/>
    </source>
</evidence>
<accession>Q4T2J5</accession>
<dbReference type="EMBL" id="CAAE01010255">
    <property type="protein sequence ID" value="CAF92887.1"/>
    <property type="molecule type" value="Genomic_DNA"/>
</dbReference>
<feature type="non-terminal residue" evidence="8">
    <location>
        <position position="233"/>
    </location>
</feature>
<evidence type="ECO:0000256" key="4">
    <source>
        <dbReference type="ARBA" id="ARBA00023136"/>
    </source>
</evidence>
<dbReference type="GO" id="GO:0045671">
    <property type="term" value="P:negative regulation of osteoclast differentiation"/>
    <property type="evidence" value="ECO:0007669"/>
    <property type="project" value="TreeGrafter"/>
</dbReference>
<feature type="transmembrane region" description="Helical" evidence="7">
    <location>
        <begin position="6"/>
        <end position="26"/>
    </location>
</feature>
<dbReference type="GO" id="GO:0045779">
    <property type="term" value="P:negative regulation of bone resorption"/>
    <property type="evidence" value="ECO:0007669"/>
    <property type="project" value="TreeGrafter"/>
</dbReference>
<evidence type="ECO:0000313" key="8">
    <source>
        <dbReference type="EMBL" id="CAF92887.1"/>
    </source>
</evidence>
<dbReference type="GO" id="GO:1904263">
    <property type="term" value="P:positive regulation of TORC1 signaling"/>
    <property type="evidence" value="ECO:0007669"/>
    <property type="project" value="TreeGrafter"/>
</dbReference>
<evidence type="ECO:0000256" key="6">
    <source>
        <dbReference type="SAM" id="MobiDB-lite"/>
    </source>
</evidence>
<keyword evidence="3 7" id="KW-1133">Transmembrane helix</keyword>
<gene>
    <name evidence="8" type="ORF">GSTENG00008310001</name>
</gene>
<feature type="region of interest" description="Disordered" evidence="6">
    <location>
        <begin position="204"/>
        <end position="233"/>
    </location>
</feature>
<feature type="transmembrane region" description="Helical" evidence="7">
    <location>
        <begin position="82"/>
        <end position="107"/>
    </location>
</feature>
<feature type="transmembrane region" description="Helical" evidence="7">
    <location>
        <begin position="38"/>
        <end position="62"/>
    </location>
</feature>
<feature type="compositionally biased region" description="Low complexity" evidence="6">
    <location>
        <begin position="215"/>
        <end position="233"/>
    </location>
</feature>
<keyword evidence="4 7" id="KW-0472">Membrane</keyword>
<keyword evidence="5" id="KW-0458">Lysosome</keyword>
<proteinExistence type="predicted"/>
<evidence type="ECO:0000256" key="7">
    <source>
        <dbReference type="SAM" id="Phobius"/>
    </source>
</evidence>
<dbReference type="OrthoDB" id="192544at2759"/>
<dbReference type="AlphaFoldDB" id="Q4T2J5"/>
<dbReference type="PANTHER" id="PTHR15146">
    <property type="entry name" value="INTEGRAL MEMBRANE PROTEIN GPR137"/>
    <property type="match status" value="1"/>
</dbReference>
<keyword evidence="2 7" id="KW-0812">Transmembrane</keyword>